<dbReference type="Proteomes" id="UP000243446">
    <property type="component" value="Unassembled WGS sequence"/>
</dbReference>
<proteinExistence type="predicted"/>
<dbReference type="AlphaFoldDB" id="A0A2H9YT43"/>
<gene>
    <name evidence="1" type="ORF">CWI32_05235</name>
</gene>
<name>A0A2H9YT43_9GAMM</name>
<accession>A0A2H9YT43</accession>
<dbReference type="RefSeq" id="WP_100355694.1">
    <property type="nucleotide sequence ID" value="NZ_CBDBYO010000021.1"/>
</dbReference>
<dbReference type="EMBL" id="PHRG01000002">
    <property type="protein sequence ID" value="PJO75784.1"/>
    <property type="molecule type" value="Genomic_DNA"/>
</dbReference>
<comment type="caution">
    <text evidence="1">The sequence shown here is derived from an EMBL/GenBank/DDBJ whole genome shotgun (WGS) entry which is preliminary data.</text>
</comment>
<reference evidence="1 2" key="1">
    <citation type="submission" date="2017-11" db="EMBL/GenBank/DDBJ databases">
        <title>Revising the taxonomy of the Acinetobacter lwoffii group: the description of Acinetobacter pseudolwoffii sp. nov. and emended description of Acinetobacter lwoffii.</title>
        <authorList>
            <person name="Nemec A."/>
            <person name="Radolfova-Krizova L."/>
        </authorList>
    </citation>
    <scope>NUCLEOTIDE SEQUENCE [LARGE SCALE GENOMIC DNA]</scope>
    <source>
        <strain evidence="1 2">ANC 5044</strain>
    </source>
</reference>
<evidence type="ECO:0000313" key="2">
    <source>
        <dbReference type="Proteomes" id="UP000243446"/>
    </source>
</evidence>
<protein>
    <submittedName>
        <fullName evidence="1">Uncharacterized protein</fullName>
    </submittedName>
</protein>
<organism evidence="1 2">
    <name type="scientific">Acinetobacter pseudolwoffii</name>
    <dbReference type="NCBI Taxonomy" id="2053287"/>
    <lineage>
        <taxon>Bacteria</taxon>
        <taxon>Pseudomonadati</taxon>
        <taxon>Pseudomonadota</taxon>
        <taxon>Gammaproteobacteria</taxon>
        <taxon>Moraxellales</taxon>
        <taxon>Moraxellaceae</taxon>
        <taxon>Acinetobacter</taxon>
    </lineage>
</organism>
<dbReference type="GeneID" id="97175728"/>
<evidence type="ECO:0000313" key="1">
    <source>
        <dbReference type="EMBL" id="PJO75784.1"/>
    </source>
</evidence>
<sequence>MSHYLEFDAFDNPMQLSKVGNWVITFLSPAEELELVQLAITYVLPRQLSDSLQPRRVVIQKSSIEHHWLIQAIECFDSNTRQEISLSPEHITAQKTLKQILQEFEKYDVNVQLKYI</sequence>